<dbReference type="Proteomes" id="UP000032668">
    <property type="component" value="Unassembled WGS sequence"/>
</dbReference>
<dbReference type="AlphaFoldDB" id="A0A0D6PED3"/>
<dbReference type="InterPro" id="IPR019225">
    <property type="entry name" value="DUF2155"/>
</dbReference>
<evidence type="ECO:0000313" key="3">
    <source>
        <dbReference type="EMBL" id="GAN79696.1"/>
    </source>
</evidence>
<proteinExistence type="predicted"/>
<feature type="region of interest" description="Disordered" evidence="1">
    <location>
        <begin position="48"/>
        <end position="118"/>
    </location>
</feature>
<comment type="caution">
    <text evidence="3">The sequence shown here is derived from an EMBL/GenBank/DDBJ whole genome shotgun (WGS) entry which is preliminary data.</text>
</comment>
<organism evidence="3 4">
    <name type="scientific">Acidocella aminolytica 101 = DSM 11237</name>
    <dbReference type="NCBI Taxonomy" id="1120923"/>
    <lineage>
        <taxon>Bacteria</taxon>
        <taxon>Pseudomonadati</taxon>
        <taxon>Pseudomonadota</taxon>
        <taxon>Alphaproteobacteria</taxon>
        <taxon>Acetobacterales</taxon>
        <taxon>Acidocellaceae</taxon>
        <taxon>Acidocella</taxon>
    </lineage>
</organism>
<sequence>MRLLLLASAASLLGGAAFAQSLLGQSQPGGQSEQPAIAVAPPPAVVAQPAAPAPVAKPNLVAPPPGLVETPLPPPDASQSAIPANADNGGSQTMQLQAVSPSAPPAASPTAPAPGSVAAPPPVNDVPPTPDNVWVPGKTATLGVLNKVEGSTQTITIPVGGQATVGDLTVSVQACVVRPPKALPDAAVFVTLQPKDDSSGSPVYRGWMVRSAPGATDAGNADEAFRVINCS</sequence>
<feature type="signal peptide" evidence="2">
    <location>
        <begin position="1"/>
        <end position="19"/>
    </location>
</feature>
<feature type="compositionally biased region" description="Low complexity" evidence="1">
    <location>
        <begin position="48"/>
        <end position="60"/>
    </location>
</feature>
<feature type="compositionally biased region" description="Low complexity" evidence="1">
    <location>
        <begin position="108"/>
        <end position="118"/>
    </location>
</feature>
<dbReference type="Pfam" id="PF09923">
    <property type="entry name" value="DUF2155"/>
    <property type="match status" value="1"/>
</dbReference>
<keyword evidence="2" id="KW-0732">Signal</keyword>
<feature type="compositionally biased region" description="Pro residues" evidence="1">
    <location>
        <begin position="61"/>
        <end position="76"/>
    </location>
</feature>
<evidence type="ECO:0008006" key="5">
    <source>
        <dbReference type="Google" id="ProtNLM"/>
    </source>
</evidence>
<feature type="compositionally biased region" description="Polar residues" evidence="1">
    <location>
        <begin position="77"/>
        <end position="97"/>
    </location>
</feature>
<keyword evidence="4" id="KW-1185">Reference proteome</keyword>
<gene>
    <name evidence="3" type="ORF">Aam_026_002</name>
</gene>
<dbReference type="STRING" id="1120923.SAMN02746095_01097"/>
<reference evidence="3 4" key="1">
    <citation type="submission" date="2012-11" db="EMBL/GenBank/DDBJ databases">
        <title>Whole genome sequence of Acidocella aminolytica 101 = DSM 11237.</title>
        <authorList>
            <person name="Azuma Y."/>
            <person name="Higashiura N."/>
            <person name="Hirakawa H."/>
            <person name="Matsushita K."/>
        </authorList>
    </citation>
    <scope>NUCLEOTIDE SEQUENCE [LARGE SCALE GENOMIC DNA]</scope>
    <source>
        <strain evidence="4">101 / DSM 11237</strain>
    </source>
</reference>
<name>A0A0D6PED3_9PROT</name>
<evidence type="ECO:0000256" key="2">
    <source>
        <dbReference type="SAM" id="SignalP"/>
    </source>
</evidence>
<accession>A0A0D6PED3</accession>
<dbReference type="RefSeq" id="WP_048878139.1">
    <property type="nucleotide sequence ID" value="NZ_BANC01000026.1"/>
</dbReference>
<evidence type="ECO:0000256" key="1">
    <source>
        <dbReference type="SAM" id="MobiDB-lite"/>
    </source>
</evidence>
<evidence type="ECO:0000313" key="4">
    <source>
        <dbReference type="Proteomes" id="UP000032668"/>
    </source>
</evidence>
<dbReference type="EMBL" id="BANC01000026">
    <property type="protein sequence ID" value="GAN79696.1"/>
    <property type="molecule type" value="Genomic_DNA"/>
</dbReference>
<dbReference type="OrthoDB" id="7285055at2"/>
<protein>
    <recommendedName>
        <fullName evidence="5">DUF2155 domain-containing protein</fullName>
    </recommendedName>
</protein>
<feature type="chain" id="PRO_5030005921" description="DUF2155 domain-containing protein" evidence="2">
    <location>
        <begin position="20"/>
        <end position="231"/>
    </location>
</feature>